<evidence type="ECO:0000313" key="2">
    <source>
        <dbReference type="EMBL" id="KAJ4253376.1"/>
    </source>
</evidence>
<dbReference type="SUPFAM" id="SSF53335">
    <property type="entry name" value="S-adenosyl-L-methionine-dependent methyltransferases"/>
    <property type="match status" value="1"/>
</dbReference>
<name>A0A9W8VDA2_9HYPO</name>
<dbReference type="CDD" id="cd02440">
    <property type="entry name" value="AdoMet_MTases"/>
    <property type="match status" value="1"/>
</dbReference>
<sequence length="143" mass="15293">MSSAVETEVTSEKSSPKKAPSPGAFSPAHGFETDGDHLEPDVHADDDSAIGVTDDEISTASLRSSIREYHMINGRGYHRDENLQNHQLLLTFGGKKCFAPNADTAKRVLDVGTGTGIWAVEFADEHPHAEVVGIDIAAIQPAL</sequence>
<organism evidence="2 3">
    <name type="scientific">Fusarium torreyae</name>
    <dbReference type="NCBI Taxonomy" id="1237075"/>
    <lineage>
        <taxon>Eukaryota</taxon>
        <taxon>Fungi</taxon>
        <taxon>Dikarya</taxon>
        <taxon>Ascomycota</taxon>
        <taxon>Pezizomycotina</taxon>
        <taxon>Sordariomycetes</taxon>
        <taxon>Hypocreomycetidae</taxon>
        <taxon>Hypocreales</taxon>
        <taxon>Nectriaceae</taxon>
        <taxon>Fusarium</taxon>
    </lineage>
</organism>
<evidence type="ECO:0000313" key="3">
    <source>
        <dbReference type="Proteomes" id="UP001152049"/>
    </source>
</evidence>
<dbReference type="EMBL" id="JAOQAZ010000024">
    <property type="protein sequence ID" value="KAJ4253376.1"/>
    <property type="molecule type" value="Genomic_DNA"/>
</dbReference>
<gene>
    <name evidence="2" type="ORF">NW762_010531</name>
</gene>
<dbReference type="InterPro" id="IPR029063">
    <property type="entry name" value="SAM-dependent_MTases_sf"/>
</dbReference>
<feature type="compositionally biased region" description="Low complexity" evidence="1">
    <location>
        <begin position="17"/>
        <end position="28"/>
    </location>
</feature>
<dbReference type="AlphaFoldDB" id="A0A9W8VDA2"/>
<comment type="caution">
    <text evidence="2">The sequence shown here is derived from an EMBL/GenBank/DDBJ whole genome shotgun (WGS) entry which is preliminary data.</text>
</comment>
<dbReference type="OrthoDB" id="2013972at2759"/>
<accession>A0A9W8VDA2</accession>
<evidence type="ECO:0000256" key="1">
    <source>
        <dbReference type="SAM" id="MobiDB-lite"/>
    </source>
</evidence>
<feature type="region of interest" description="Disordered" evidence="1">
    <location>
        <begin position="1"/>
        <end position="56"/>
    </location>
</feature>
<keyword evidence="3" id="KW-1185">Reference proteome</keyword>
<feature type="compositionally biased region" description="Basic and acidic residues" evidence="1">
    <location>
        <begin position="31"/>
        <end position="46"/>
    </location>
</feature>
<protein>
    <recommendedName>
        <fullName evidence="4">Secondary metabolism regulator LAE1</fullName>
    </recommendedName>
</protein>
<evidence type="ECO:0008006" key="4">
    <source>
        <dbReference type="Google" id="ProtNLM"/>
    </source>
</evidence>
<reference evidence="2" key="1">
    <citation type="submission" date="2022-09" db="EMBL/GenBank/DDBJ databases">
        <title>Fusarium specimens isolated from Avocado Roots.</title>
        <authorList>
            <person name="Stajich J."/>
            <person name="Roper C."/>
            <person name="Heimlech-Rivalta G."/>
        </authorList>
    </citation>
    <scope>NUCLEOTIDE SEQUENCE</scope>
    <source>
        <strain evidence="2">CF00136</strain>
    </source>
</reference>
<dbReference type="Pfam" id="PF13489">
    <property type="entry name" value="Methyltransf_23"/>
    <property type="match status" value="1"/>
</dbReference>
<dbReference type="Gene3D" id="3.40.50.150">
    <property type="entry name" value="Vaccinia Virus protein VP39"/>
    <property type="match status" value="1"/>
</dbReference>
<proteinExistence type="predicted"/>
<dbReference type="Proteomes" id="UP001152049">
    <property type="component" value="Unassembled WGS sequence"/>
</dbReference>